<dbReference type="PROSITE" id="PS51194">
    <property type="entry name" value="HELICASE_CTER"/>
    <property type="match status" value="1"/>
</dbReference>
<reference evidence="4 5" key="1">
    <citation type="journal article" date="2017" name="Nat. Ecol. Evol.">
        <title>Scallop genome provides insights into evolution of bilaterian karyotype and development.</title>
        <authorList>
            <person name="Wang S."/>
            <person name="Zhang J."/>
            <person name="Jiao W."/>
            <person name="Li J."/>
            <person name="Xun X."/>
            <person name="Sun Y."/>
            <person name="Guo X."/>
            <person name="Huan P."/>
            <person name="Dong B."/>
            <person name="Zhang L."/>
            <person name="Hu X."/>
            <person name="Sun X."/>
            <person name="Wang J."/>
            <person name="Zhao C."/>
            <person name="Wang Y."/>
            <person name="Wang D."/>
            <person name="Huang X."/>
            <person name="Wang R."/>
            <person name="Lv J."/>
            <person name="Li Y."/>
            <person name="Zhang Z."/>
            <person name="Liu B."/>
            <person name="Lu W."/>
            <person name="Hui Y."/>
            <person name="Liang J."/>
            <person name="Zhou Z."/>
            <person name="Hou R."/>
            <person name="Li X."/>
            <person name="Liu Y."/>
            <person name="Li H."/>
            <person name="Ning X."/>
            <person name="Lin Y."/>
            <person name="Zhao L."/>
            <person name="Xing Q."/>
            <person name="Dou J."/>
            <person name="Li Y."/>
            <person name="Mao J."/>
            <person name="Guo H."/>
            <person name="Dou H."/>
            <person name="Li T."/>
            <person name="Mu C."/>
            <person name="Jiang W."/>
            <person name="Fu Q."/>
            <person name="Fu X."/>
            <person name="Miao Y."/>
            <person name="Liu J."/>
            <person name="Yu Q."/>
            <person name="Li R."/>
            <person name="Liao H."/>
            <person name="Li X."/>
            <person name="Kong Y."/>
            <person name="Jiang Z."/>
            <person name="Chourrout D."/>
            <person name="Li R."/>
            <person name="Bao Z."/>
        </authorList>
    </citation>
    <scope>NUCLEOTIDE SEQUENCE [LARGE SCALE GENOMIC DNA]</scope>
    <source>
        <strain evidence="4 5">PY_sf001</strain>
    </source>
</reference>
<evidence type="ECO:0000313" key="4">
    <source>
        <dbReference type="EMBL" id="OWF56846.1"/>
    </source>
</evidence>
<name>A0A210R7J8_MIZYE</name>
<dbReference type="SUPFAM" id="SSF52540">
    <property type="entry name" value="P-loop containing nucleoside triphosphate hydrolases"/>
    <property type="match status" value="1"/>
</dbReference>
<feature type="domain" description="Helicase C-terminal" evidence="2">
    <location>
        <begin position="417"/>
        <end position="590"/>
    </location>
</feature>
<dbReference type="InterPro" id="IPR021673">
    <property type="entry name" value="RLR_CTR"/>
</dbReference>
<gene>
    <name evidence="4" type="ORF">KP79_PYT00006</name>
</gene>
<feature type="compositionally biased region" description="Basic and acidic residues" evidence="1">
    <location>
        <begin position="328"/>
        <end position="366"/>
    </location>
</feature>
<dbReference type="AlphaFoldDB" id="A0A210R7J8"/>
<dbReference type="InterPro" id="IPR001650">
    <property type="entry name" value="Helicase_C-like"/>
</dbReference>
<dbReference type="GO" id="GO:0005737">
    <property type="term" value="C:cytoplasm"/>
    <property type="evidence" value="ECO:0007669"/>
    <property type="project" value="TreeGrafter"/>
</dbReference>
<dbReference type="InterPro" id="IPR051363">
    <property type="entry name" value="RLR_Helicase"/>
</dbReference>
<dbReference type="PANTHER" id="PTHR14074">
    <property type="entry name" value="HELICASE WITH DEATH DOMAIN-RELATED"/>
    <property type="match status" value="1"/>
</dbReference>
<feature type="compositionally biased region" description="Basic and acidic residues" evidence="1">
    <location>
        <begin position="206"/>
        <end position="321"/>
    </location>
</feature>
<protein>
    <submittedName>
        <fullName evidence="4">PPE family protein PPE21</fullName>
    </submittedName>
</protein>
<dbReference type="Proteomes" id="UP000242188">
    <property type="component" value="Unassembled WGS sequence"/>
</dbReference>
<sequence>MKNVVDHLKRSSLTNQILRGDKKNNVFISYSSQNKTDEDNTGSDNADTDISGIENADTDISGIENADTDISGSDNTGVIRSGSYNTGVDNTGSYDTGVDNSGSYDTGVDNTGSYDTGVDNTGVDNTGSYDTGVDKTESYNTGVDNTGSYDTGVDNTGSYDTGVDNTERDNTGVDKTGSYDTGVDNTGSYNTAENNTGTYNTGVDNTGRDNTGEDNTGRDNTGEYNTRRDNPGGDNTERDNRGEDNTRRVNTGEDNTARDNTGDDNTRRDHTGEDNTTRDNTGDDNTRRDHTGEDNTVRDNRGEANTRRDNTGEDNTRRDNTGEDNTESDNRGEDNTRRDNTGEDNTGRDNTGEDNTKRDNTGRDNTGEDNTGEDNTGSYDTGRDNTVVTLVTLYEEVVKELECLSMSQENENPNIVRLQEMVDEIFREKGKDSTFIVFVETRDSAKDVSEYLNEKSDFAKCWHLISSRSTAEEDQRQSLANRTRVVQRLREKELNGLVATPVAEEGLDIPSCNFVIRYNKSSNEISTIQTAGRSRAMQGTVIDFADQQKHRQEEVNVMRLTLMNQALENILSKPIDEIMRTVAQRMRSLTIAEAEEERNRQTQLAAKTQSNFTLRCWECQVVAVSSCDIRCFIKSQYIVVGREFYNKVKCRRNKKVCKYGGMTKKYKIDCKNCGCDWGVGACNDNNVFFAVLKIKQFIARDDDTGIEYIRENWTKLPFTVQTMAAEDFSSLAGVEELIEHVQDS</sequence>
<evidence type="ECO:0000256" key="1">
    <source>
        <dbReference type="SAM" id="MobiDB-lite"/>
    </source>
</evidence>
<feature type="compositionally biased region" description="Polar residues" evidence="1">
    <location>
        <begin position="138"/>
        <end position="159"/>
    </location>
</feature>
<dbReference type="InterPro" id="IPR038557">
    <property type="entry name" value="RLR_C_sf"/>
</dbReference>
<evidence type="ECO:0000259" key="2">
    <source>
        <dbReference type="PROSITE" id="PS51194"/>
    </source>
</evidence>
<dbReference type="OrthoDB" id="416741at2759"/>
<dbReference type="InterPro" id="IPR027417">
    <property type="entry name" value="P-loop_NTPase"/>
</dbReference>
<dbReference type="Gene3D" id="2.170.150.30">
    <property type="entry name" value="RIG-I-like receptor, C-terminal regulatory domain"/>
    <property type="match status" value="1"/>
</dbReference>
<dbReference type="Gene3D" id="3.40.50.300">
    <property type="entry name" value="P-loop containing nucleotide triphosphate hydrolases"/>
    <property type="match status" value="1"/>
</dbReference>
<proteinExistence type="predicted"/>
<dbReference type="PANTHER" id="PTHR14074:SF16">
    <property type="entry name" value="ANTIVIRAL INNATE IMMUNE RESPONSE RECEPTOR RIG-I"/>
    <property type="match status" value="1"/>
</dbReference>
<dbReference type="EMBL" id="NEDP02000021">
    <property type="protein sequence ID" value="OWF56846.1"/>
    <property type="molecule type" value="Genomic_DNA"/>
</dbReference>
<feature type="compositionally biased region" description="Polar residues" evidence="1">
    <location>
        <begin position="113"/>
        <end position="129"/>
    </location>
</feature>
<dbReference type="SMART" id="SM00490">
    <property type="entry name" value="HELICc"/>
    <property type="match status" value="1"/>
</dbReference>
<dbReference type="PROSITE" id="PS51789">
    <property type="entry name" value="RLR_CTR"/>
    <property type="match status" value="1"/>
</dbReference>
<dbReference type="Pfam" id="PF01469">
    <property type="entry name" value="Pentapeptide_2"/>
    <property type="match status" value="1"/>
</dbReference>
<organism evidence="4 5">
    <name type="scientific">Mizuhopecten yessoensis</name>
    <name type="common">Japanese scallop</name>
    <name type="synonym">Patinopecten yessoensis</name>
    <dbReference type="NCBI Taxonomy" id="6573"/>
    <lineage>
        <taxon>Eukaryota</taxon>
        <taxon>Metazoa</taxon>
        <taxon>Spiralia</taxon>
        <taxon>Lophotrochozoa</taxon>
        <taxon>Mollusca</taxon>
        <taxon>Bivalvia</taxon>
        <taxon>Autobranchia</taxon>
        <taxon>Pteriomorphia</taxon>
        <taxon>Pectinida</taxon>
        <taxon>Pectinoidea</taxon>
        <taxon>Pectinidae</taxon>
        <taxon>Mizuhopecten</taxon>
    </lineage>
</organism>
<feature type="region of interest" description="Disordered" evidence="1">
    <location>
        <begin position="113"/>
        <end position="383"/>
    </location>
</feature>
<feature type="domain" description="RLR CTR" evidence="3">
    <location>
        <begin position="599"/>
        <end position="730"/>
    </location>
</feature>
<evidence type="ECO:0000313" key="5">
    <source>
        <dbReference type="Proteomes" id="UP000242188"/>
    </source>
</evidence>
<dbReference type="STRING" id="6573.A0A210R7J8"/>
<evidence type="ECO:0000259" key="3">
    <source>
        <dbReference type="PROSITE" id="PS51789"/>
    </source>
</evidence>
<feature type="compositionally biased region" description="Polar residues" evidence="1">
    <location>
        <begin position="183"/>
        <end position="204"/>
    </location>
</feature>
<feature type="region of interest" description="Disordered" evidence="1">
    <location>
        <begin position="32"/>
        <end position="53"/>
    </location>
</feature>
<accession>A0A210R7J8</accession>
<comment type="caution">
    <text evidence="4">The sequence shown here is derived from an EMBL/GenBank/DDBJ whole genome shotgun (WGS) entry which is preliminary data.</text>
</comment>
<dbReference type="Pfam" id="PF11648">
    <property type="entry name" value="RIG-I_C-RD"/>
    <property type="match status" value="1"/>
</dbReference>
<dbReference type="InterPro" id="IPR002989">
    <property type="entry name" value="Mycobac_pentapep"/>
</dbReference>
<dbReference type="Pfam" id="PF00271">
    <property type="entry name" value="Helicase_C"/>
    <property type="match status" value="1"/>
</dbReference>
<keyword evidence="5" id="KW-1185">Reference proteome</keyword>